<evidence type="ECO:0000313" key="1">
    <source>
        <dbReference type="EMBL" id="KAG5524111.1"/>
    </source>
</evidence>
<reference evidence="1" key="1">
    <citation type="submission" date="2020-08" db="EMBL/GenBank/DDBJ databases">
        <title>Plant Genome Project.</title>
        <authorList>
            <person name="Zhang R.-G."/>
        </authorList>
    </citation>
    <scope>NUCLEOTIDE SEQUENCE</scope>
    <source>
        <strain evidence="1">WSP0</strain>
        <tissue evidence="1">Leaf</tissue>
    </source>
</reference>
<dbReference type="EMBL" id="JACTNZ010000011">
    <property type="protein sequence ID" value="KAG5524111.1"/>
    <property type="molecule type" value="Genomic_DNA"/>
</dbReference>
<protein>
    <submittedName>
        <fullName evidence="1">Uncharacterized protein</fullName>
    </submittedName>
</protein>
<keyword evidence="2" id="KW-1185">Reference proteome</keyword>
<sequence length="136" mass="15268">MGIMTFDGGKSRYDFGSWRSLHKSTSSASGVGGWACAFELSRWQLEFHGVDECEKNKHGHRTRYHVGQLDQLSSIRSGDAQEIDETYQVLESLEWSAAISWICRLCYGRSTTHGDLVELGSALEFGLVGAIRKKHR</sequence>
<organism evidence="1 2">
    <name type="scientific">Rhododendron griersonianum</name>
    <dbReference type="NCBI Taxonomy" id="479676"/>
    <lineage>
        <taxon>Eukaryota</taxon>
        <taxon>Viridiplantae</taxon>
        <taxon>Streptophyta</taxon>
        <taxon>Embryophyta</taxon>
        <taxon>Tracheophyta</taxon>
        <taxon>Spermatophyta</taxon>
        <taxon>Magnoliopsida</taxon>
        <taxon>eudicotyledons</taxon>
        <taxon>Gunneridae</taxon>
        <taxon>Pentapetalae</taxon>
        <taxon>asterids</taxon>
        <taxon>Ericales</taxon>
        <taxon>Ericaceae</taxon>
        <taxon>Ericoideae</taxon>
        <taxon>Rhodoreae</taxon>
        <taxon>Rhododendron</taxon>
    </lineage>
</organism>
<evidence type="ECO:0000313" key="2">
    <source>
        <dbReference type="Proteomes" id="UP000823749"/>
    </source>
</evidence>
<dbReference type="Proteomes" id="UP000823749">
    <property type="component" value="Chromosome 11"/>
</dbReference>
<accession>A0AAV6I5X7</accession>
<comment type="caution">
    <text evidence="1">The sequence shown here is derived from an EMBL/GenBank/DDBJ whole genome shotgun (WGS) entry which is preliminary data.</text>
</comment>
<dbReference type="AlphaFoldDB" id="A0AAV6I5X7"/>
<name>A0AAV6I5X7_9ERIC</name>
<proteinExistence type="predicted"/>
<gene>
    <name evidence="1" type="ORF">RHGRI_030934</name>
</gene>